<dbReference type="InterPro" id="IPR035892">
    <property type="entry name" value="C2_domain_sf"/>
</dbReference>
<dbReference type="OMA" id="FLHIMPH"/>
<keyword evidence="4 6" id="KW-1133">Transmembrane helix</keyword>
<gene>
    <name evidence="8" type="primary">fer-1</name>
    <name evidence="8" type="ORF">Tcan_09269</name>
</gene>
<dbReference type="GO" id="GO:0007009">
    <property type="term" value="P:plasma membrane organization"/>
    <property type="evidence" value="ECO:0007669"/>
    <property type="project" value="TreeGrafter"/>
</dbReference>
<evidence type="ECO:0000313" key="9">
    <source>
        <dbReference type="Proteomes" id="UP000031036"/>
    </source>
</evidence>
<dbReference type="PROSITE" id="PS50004">
    <property type="entry name" value="C2"/>
    <property type="match status" value="1"/>
</dbReference>
<proteinExistence type="predicted"/>
<feature type="domain" description="C2" evidence="7">
    <location>
        <begin position="195"/>
        <end position="344"/>
    </location>
</feature>
<dbReference type="Proteomes" id="UP000031036">
    <property type="component" value="Unassembled WGS sequence"/>
</dbReference>
<evidence type="ECO:0000256" key="4">
    <source>
        <dbReference type="ARBA" id="ARBA00022989"/>
    </source>
</evidence>
<dbReference type="Pfam" id="PF16165">
    <property type="entry name" value="Ferlin_C"/>
    <property type="match status" value="1"/>
</dbReference>
<dbReference type="InterPro" id="IPR000008">
    <property type="entry name" value="C2_dom"/>
</dbReference>
<feature type="transmembrane region" description="Helical" evidence="6">
    <location>
        <begin position="504"/>
        <end position="525"/>
    </location>
</feature>
<comment type="caution">
    <text evidence="8">The sequence shown here is derived from an EMBL/GenBank/DDBJ whole genome shotgun (WGS) entry which is preliminary data.</text>
</comment>
<dbReference type="PANTHER" id="PTHR12546">
    <property type="entry name" value="FER-1-LIKE"/>
    <property type="match status" value="1"/>
</dbReference>
<dbReference type="OrthoDB" id="270970at2759"/>
<organism evidence="8 9">
    <name type="scientific">Toxocara canis</name>
    <name type="common">Canine roundworm</name>
    <dbReference type="NCBI Taxonomy" id="6265"/>
    <lineage>
        <taxon>Eukaryota</taxon>
        <taxon>Metazoa</taxon>
        <taxon>Ecdysozoa</taxon>
        <taxon>Nematoda</taxon>
        <taxon>Chromadorea</taxon>
        <taxon>Rhabditida</taxon>
        <taxon>Spirurina</taxon>
        <taxon>Ascaridomorpha</taxon>
        <taxon>Ascaridoidea</taxon>
        <taxon>Toxocaridae</taxon>
        <taxon>Toxocara</taxon>
    </lineage>
</organism>
<keyword evidence="5 6" id="KW-0472">Membrane</keyword>
<dbReference type="Gene3D" id="2.60.40.150">
    <property type="entry name" value="C2 domain"/>
    <property type="match status" value="2"/>
</dbReference>
<dbReference type="AlphaFoldDB" id="A0A0B2UU37"/>
<evidence type="ECO:0000313" key="8">
    <source>
        <dbReference type="EMBL" id="KHN72607.1"/>
    </source>
</evidence>
<dbReference type="SUPFAM" id="SSF49562">
    <property type="entry name" value="C2 domain (Calcium/lipid-binding domain, CaLB)"/>
    <property type="match status" value="2"/>
</dbReference>
<dbReference type="PANTHER" id="PTHR12546:SF33">
    <property type="entry name" value="SPERM VESICLE FUSION PROTEIN FER-1"/>
    <property type="match status" value="1"/>
</dbReference>
<evidence type="ECO:0000256" key="3">
    <source>
        <dbReference type="ARBA" id="ARBA00022737"/>
    </source>
</evidence>
<dbReference type="InterPro" id="IPR037725">
    <property type="entry name" value="C2F_Ferlin"/>
</dbReference>
<reference evidence="8 9" key="1">
    <citation type="submission" date="2014-11" db="EMBL/GenBank/DDBJ databases">
        <title>Genetic blueprint of the zoonotic pathogen Toxocara canis.</title>
        <authorList>
            <person name="Zhu X.-Q."/>
            <person name="Korhonen P.K."/>
            <person name="Cai H."/>
            <person name="Young N.D."/>
            <person name="Nejsum P."/>
            <person name="von Samson-Himmelstjerna G."/>
            <person name="Boag P.R."/>
            <person name="Tan P."/>
            <person name="Li Q."/>
            <person name="Min J."/>
            <person name="Yang Y."/>
            <person name="Wang X."/>
            <person name="Fang X."/>
            <person name="Hall R.S."/>
            <person name="Hofmann A."/>
            <person name="Sternberg P.W."/>
            <person name="Jex A.R."/>
            <person name="Gasser R.B."/>
        </authorList>
    </citation>
    <scope>NUCLEOTIDE SEQUENCE [LARGE SCALE GENOMIC DNA]</scope>
    <source>
        <strain evidence="8">PN_DK_2014</strain>
    </source>
</reference>
<dbReference type="EMBL" id="JPKZ01003233">
    <property type="protein sequence ID" value="KHN72607.1"/>
    <property type="molecule type" value="Genomic_DNA"/>
</dbReference>
<dbReference type="CDD" id="cd08374">
    <property type="entry name" value="C2F_Ferlin"/>
    <property type="match status" value="1"/>
</dbReference>
<keyword evidence="3" id="KW-0677">Repeat</keyword>
<evidence type="ECO:0000256" key="2">
    <source>
        <dbReference type="ARBA" id="ARBA00022692"/>
    </source>
</evidence>
<evidence type="ECO:0000259" key="7">
    <source>
        <dbReference type="PROSITE" id="PS50004"/>
    </source>
</evidence>
<evidence type="ECO:0000256" key="1">
    <source>
        <dbReference type="ARBA" id="ARBA00004167"/>
    </source>
</evidence>
<keyword evidence="9" id="KW-1185">Reference proteome</keyword>
<keyword evidence="2 6" id="KW-0812">Transmembrane</keyword>
<dbReference type="STRING" id="6265.A0A0B2UU37"/>
<sequence length="536" mass="61180">MFSCLTAQLVAEFPGTTRCTVRAYIVRAFNLIGGRKDGGCDAYVVVRCGKKTVKFRKDYRADEQNPIFGQLVEMEVNIPVERNLFVSMGLVPEHVETRPLFNKEGVECGKLQMFLHIMPHDLGAIPRPLDISPRQPTRYQLRVVVWSLRNVVLSKTSMGKQMGLVPEHVETRPLFNKEGVECGKLQMFLHIMPHDLGAIPRPLDISPRQPTRYQLRVVVWSLRNVVLSKTSMGKQVGDLYVKCFLNGSKKEESTDVHYGTTDGNASFNWRFVIDFDFYKWERKIAVYGRRHFMRKSKGFLVEPVLNIQIWDRNKFTTKDGYVGQLSVNLLKFPEAEMDAEGKPLHDASTTERPCACVRAAAFCRAGSSAFCSLPSSRTVLSFLTYHQLVSSRSFSLFEQQETYGWWPCVSAVLPNELKLDYDARKKKSDDCDRTMLYLTGNVELQINLLTQEEASMEPVGKKRRKPNHSPYLPSPDRAHMDYFWLTSRLRRLLQVLWRNHGKKCVVISCVVLTLAALIVSFVNLVPNVLLNALFGV</sequence>
<name>A0A0B2UU37_TOXCA</name>
<dbReference type="Pfam" id="PF00168">
    <property type="entry name" value="C2"/>
    <property type="match status" value="2"/>
</dbReference>
<dbReference type="InterPro" id="IPR037721">
    <property type="entry name" value="Ferlin"/>
</dbReference>
<dbReference type="InterPro" id="IPR032362">
    <property type="entry name" value="Ferlin_C"/>
</dbReference>
<dbReference type="GO" id="GO:0016020">
    <property type="term" value="C:membrane"/>
    <property type="evidence" value="ECO:0007669"/>
    <property type="project" value="UniProtKB-SubCell"/>
</dbReference>
<evidence type="ECO:0000256" key="6">
    <source>
        <dbReference type="SAM" id="Phobius"/>
    </source>
</evidence>
<dbReference type="GO" id="GO:0061025">
    <property type="term" value="P:membrane fusion"/>
    <property type="evidence" value="ECO:0007669"/>
    <property type="project" value="TreeGrafter"/>
</dbReference>
<comment type="subcellular location">
    <subcellularLocation>
        <location evidence="1">Membrane</location>
        <topology evidence="1">Single-pass membrane protein</topology>
    </subcellularLocation>
</comment>
<protein>
    <submittedName>
        <fullName evidence="8">Sperm vesicle fusion protein fer-1</fullName>
    </submittedName>
</protein>
<evidence type="ECO:0000256" key="5">
    <source>
        <dbReference type="ARBA" id="ARBA00023136"/>
    </source>
</evidence>
<accession>A0A0B2UU37</accession>